<protein>
    <submittedName>
        <fullName evidence="1">Uncharacterized protein</fullName>
    </submittedName>
</protein>
<proteinExistence type="predicted"/>
<keyword evidence="2" id="KW-1185">Reference proteome</keyword>
<reference evidence="1" key="1">
    <citation type="submission" date="2020-06" db="EMBL/GenBank/DDBJ databases">
        <title>Paenibacillus sp. nov., isolated from soil.</title>
        <authorList>
            <person name="Seo Y.L."/>
        </authorList>
    </citation>
    <scope>NUCLEOTIDE SEQUENCE [LARGE SCALE GENOMIC DNA]</scope>
    <source>
        <strain evidence="1">JW14</strain>
    </source>
</reference>
<dbReference type="AlphaFoldDB" id="A0A850ENY8"/>
<gene>
    <name evidence="1" type="ORF">HPT30_21095</name>
</gene>
<evidence type="ECO:0000313" key="1">
    <source>
        <dbReference type="EMBL" id="NUU62848.1"/>
    </source>
</evidence>
<accession>A0A850ENY8</accession>
<dbReference type="Proteomes" id="UP000564806">
    <property type="component" value="Unassembled WGS sequence"/>
</dbReference>
<name>A0A850ENY8_9BACL</name>
<evidence type="ECO:0000313" key="2">
    <source>
        <dbReference type="Proteomes" id="UP000564806"/>
    </source>
</evidence>
<comment type="caution">
    <text evidence="1">The sequence shown here is derived from an EMBL/GenBank/DDBJ whole genome shotgun (WGS) entry which is preliminary data.</text>
</comment>
<dbReference type="EMBL" id="JABWCS010000216">
    <property type="protein sequence ID" value="NUU62848.1"/>
    <property type="molecule type" value="Genomic_DNA"/>
</dbReference>
<sequence>MQSAQTFRRGRAIAFLERLDIKRSTLMQQLNQPEYDAIKQVLSGELKATDAIMQEFIHAFELREVMLEQDAKRDREEVKDESN</sequence>
<organism evidence="1 2">
    <name type="scientific">Paenibacillus agri</name>
    <dbReference type="NCBI Taxonomy" id="2744309"/>
    <lineage>
        <taxon>Bacteria</taxon>
        <taxon>Bacillati</taxon>
        <taxon>Bacillota</taxon>
        <taxon>Bacilli</taxon>
        <taxon>Bacillales</taxon>
        <taxon>Paenibacillaceae</taxon>
        <taxon>Paenibacillus</taxon>
    </lineage>
</organism>